<dbReference type="Proteomes" id="UP000692954">
    <property type="component" value="Unassembled WGS sequence"/>
</dbReference>
<sequence>MNNFRVQEEPIILFSDQYFFPLSSVNNGSLVLNNLYYNENNQPNKEYVLVFALCQNGSLKNESYLCWLQNHQQIFIYTSWIFNILKLFQSNKKQLEFCLRIKSKLTFLTTMN</sequence>
<accession>A0A8S1RT98</accession>
<evidence type="ECO:0000313" key="1">
    <source>
        <dbReference type="EMBL" id="CAD8130285.1"/>
    </source>
</evidence>
<proteinExistence type="predicted"/>
<organism evidence="1 2">
    <name type="scientific">Paramecium sonneborni</name>
    <dbReference type="NCBI Taxonomy" id="65129"/>
    <lineage>
        <taxon>Eukaryota</taxon>
        <taxon>Sar</taxon>
        <taxon>Alveolata</taxon>
        <taxon>Ciliophora</taxon>
        <taxon>Intramacronucleata</taxon>
        <taxon>Oligohymenophorea</taxon>
        <taxon>Peniculida</taxon>
        <taxon>Parameciidae</taxon>
        <taxon>Paramecium</taxon>
    </lineage>
</organism>
<comment type="caution">
    <text evidence="1">The sequence shown here is derived from an EMBL/GenBank/DDBJ whole genome shotgun (WGS) entry which is preliminary data.</text>
</comment>
<name>A0A8S1RT98_9CILI</name>
<keyword evidence="2" id="KW-1185">Reference proteome</keyword>
<dbReference type="EMBL" id="CAJJDN010000274">
    <property type="protein sequence ID" value="CAD8130285.1"/>
    <property type="molecule type" value="Genomic_DNA"/>
</dbReference>
<evidence type="ECO:0000313" key="2">
    <source>
        <dbReference type="Proteomes" id="UP000692954"/>
    </source>
</evidence>
<protein>
    <submittedName>
        <fullName evidence="1">Uncharacterized protein</fullName>
    </submittedName>
</protein>
<dbReference type="AlphaFoldDB" id="A0A8S1RT98"/>
<gene>
    <name evidence="1" type="ORF">PSON_ATCC_30995.1.T2740009</name>
</gene>
<reference evidence="1" key="1">
    <citation type="submission" date="2021-01" db="EMBL/GenBank/DDBJ databases">
        <authorList>
            <consortium name="Genoscope - CEA"/>
            <person name="William W."/>
        </authorList>
    </citation>
    <scope>NUCLEOTIDE SEQUENCE</scope>
</reference>